<dbReference type="InterPro" id="IPR018193">
    <property type="entry name" value="Glyc_kinase_flavodox-like_fold"/>
</dbReference>
<gene>
    <name evidence="4" type="ORF">UFOPK1399_00697</name>
</gene>
<comment type="similarity">
    <text evidence="1">Belongs to the glycerate kinase type-1 family.</text>
</comment>
<keyword evidence="3" id="KW-0418">Kinase</keyword>
<evidence type="ECO:0000256" key="1">
    <source>
        <dbReference type="ARBA" id="ARBA00006284"/>
    </source>
</evidence>
<evidence type="ECO:0000256" key="2">
    <source>
        <dbReference type="ARBA" id="ARBA00022679"/>
    </source>
</evidence>
<evidence type="ECO:0000256" key="3">
    <source>
        <dbReference type="ARBA" id="ARBA00022777"/>
    </source>
</evidence>
<dbReference type="SUPFAM" id="SSF110738">
    <property type="entry name" value="Glycerate kinase I"/>
    <property type="match status" value="1"/>
</dbReference>
<dbReference type="AlphaFoldDB" id="A0A6J6B8J4"/>
<dbReference type="PANTHER" id="PTHR21599:SF0">
    <property type="entry name" value="GLYCERATE KINASE"/>
    <property type="match status" value="1"/>
</dbReference>
<sequence>MKIVIAPDSFKGSASSIEISTWIADGITSHIPQCEIVKVPIGDGGEGSLDAALYAGFVAHEFNVSGPLGNSVRARIGLRNDVALVELAEASGLSQLPMQERAPMIATSFGTGELILRALDKGARTIILAVGGSACTDAGAGALQALGAHLLDADGVEIIHGGGSLSSCASIDLSNIDSRIASTQFILASDVDNPLTGPHGAAHVYSPQKGASPEQVIALENGLSHFASIAGGSHVNSPGAGAAGGFGFMALTFLSAIQQSGIDTFLSMIDFDTILTGADYVITGEGKFDSQSMSGKAPIGIYTAAHNRDVPVILVCGQSTLNSSDNKAITLHSLYQLVEFESDINLCMKNPRPIVEKIGKTIARTLAE</sequence>
<dbReference type="EMBL" id="CAEZSD010000075">
    <property type="protein sequence ID" value="CAB4534623.1"/>
    <property type="molecule type" value="Genomic_DNA"/>
</dbReference>
<dbReference type="InterPro" id="IPR004381">
    <property type="entry name" value="Glycerate_kinase"/>
</dbReference>
<dbReference type="InterPro" id="IPR036129">
    <property type="entry name" value="Glycerate_kinase_sf"/>
</dbReference>
<dbReference type="NCBIfam" id="TIGR00045">
    <property type="entry name" value="glycerate kinase"/>
    <property type="match status" value="1"/>
</dbReference>
<keyword evidence="2" id="KW-0808">Transferase</keyword>
<dbReference type="PANTHER" id="PTHR21599">
    <property type="entry name" value="GLYCERATE KINASE"/>
    <property type="match status" value="1"/>
</dbReference>
<protein>
    <submittedName>
        <fullName evidence="4">Unannotated protein</fullName>
    </submittedName>
</protein>
<dbReference type="InterPro" id="IPR018197">
    <property type="entry name" value="Glycerate_kinase_RE-like"/>
</dbReference>
<dbReference type="Gene3D" id="3.90.1510.10">
    <property type="entry name" value="Glycerate kinase, domain 2"/>
    <property type="match status" value="1"/>
</dbReference>
<name>A0A6J6B8J4_9ZZZZ</name>
<evidence type="ECO:0000313" key="4">
    <source>
        <dbReference type="EMBL" id="CAB4534623.1"/>
    </source>
</evidence>
<reference evidence="4" key="1">
    <citation type="submission" date="2020-05" db="EMBL/GenBank/DDBJ databases">
        <authorList>
            <person name="Chiriac C."/>
            <person name="Salcher M."/>
            <person name="Ghai R."/>
            <person name="Kavagutti S V."/>
        </authorList>
    </citation>
    <scope>NUCLEOTIDE SEQUENCE</scope>
</reference>
<accession>A0A6J6B8J4</accession>
<organism evidence="4">
    <name type="scientific">freshwater metagenome</name>
    <dbReference type="NCBI Taxonomy" id="449393"/>
    <lineage>
        <taxon>unclassified sequences</taxon>
        <taxon>metagenomes</taxon>
        <taxon>ecological metagenomes</taxon>
    </lineage>
</organism>
<dbReference type="Gene3D" id="3.40.50.10350">
    <property type="entry name" value="Glycerate kinase, domain 1"/>
    <property type="match status" value="1"/>
</dbReference>
<dbReference type="GO" id="GO:0031388">
    <property type="term" value="P:organic acid phosphorylation"/>
    <property type="evidence" value="ECO:0007669"/>
    <property type="project" value="InterPro"/>
</dbReference>
<dbReference type="GO" id="GO:0008887">
    <property type="term" value="F:glycerate kinase activity"/>
    <property type="evidence" value="ECO:0007669"/>
    <property type="project" value="InterPro"/>
</dbReference>
<proteinExistence type="inferred from homology"/>
<dbReference type="PIRSF" id="PIRSF006078">
    <property type="entry name" value="GlxK"/>
    <property type="match status" value="1"/>
</dbReference>
<dbReference type="Pfam" id="PF02595">
    <property type="entry name" value="Gly_kinase"/>
    <property type="match status" value="1"/>
</dbReference>